<keyword evidence="5 13" id="KW-0328">Glycosyltransferase</keyword>
<sequence length="388" mass="44986">MSSILKHLAVGLVLRLGFLLYGLYQDSASVVKYTDIDYSVYSDAAKYVVDGKSPYLRETYRYTPILAWILTPNSVLLASYGKIVFLLFDLLTSYLIYLIVRHETRPSDIWSVSCSYLWIYNPLPIVICTRGSSESIILCIVLAVLYFFHVEAYVLTGLFYGFSVHFKPYTLPHILPLYLSLGPAQSSWKSIFYLTSSRLKLILGSAVGFALPTAICYYFYGQEFLQETYFYHATRKDIKHNFSLYFYLLYLNSENNSLFLKLVSFLPQIVLLSTVAILFPSKKHASFCIFVQTYCFVIFNKVCTSQYFLWYLSILPVLIPKLKIKWTHAAILLVVWYFAQFAWLLPAYYLEFEGRNTFMYVWLESIAFFCANIGILVQIIKSYHKSTL</sequence>
<evidence type="ECO:0000256" key="13">
    <source>
        <dbReference type="RuleBase" id="RU365064"/>
    </source>
</evidence>
<comment type="similarity">
    <text evidence="3 13">Belongs to the PIGM family.</text>
</comment>
<evidence type="ECO:0000256" key="8">
    <source>
        <dbReference type="ARBA" id="ARBA00022824"/>
    </source>
</evidence>
<dbReference type="GO" id="GO:1990529">
    <property type="term" value="C:glycosylphosphatidylinositol-mannosyltransferase I complex"/>
    <property type="evidence" value="ECO:0007669"/>
    <property type="project" value="TreeGrafter"/>
</dbReference>
<comment type="caution">
    <text evidence="14">The sequence shown here is derived from an EMBL/GenBank/DDBJ whole genome shotgun (WGS) entry which is preliminary data.</text>
</comment>
<keyword evidence="8 13" id="KW-0256">Endoplasmic reticulum</keyword>
<dbReference type="EMBL" id="CAJVCH010571649">
    <property type="protein sequence ID" value="CAG7838153.1"/>
    <property type="molecule type" value="Genomic_DNA"/>
</dbReference>
<evidence type="ECO:0000256" key="2">
    <source>
        <dbReference type="ARBA" id="ARBA00004687"/>
    </source>
</evidence>
<evidence type="ECO:0000313" key="14">
    <source>
        <dbReference type="EMBL" id="CAG7838153.1"/>
    </source>
</evidence>
<keyword evidence="15" id="KW-1185">Reference proteome</keyword>
<dbReference type="GO" id="GO:0051751">
    <property type="term" value="F:alpha-1,4-mannosyltransferase activity"/>
    <property type="evidence" value="ECO:0007669"/>
    <property type="project" value="InterPro"/>
</dbReference>
<evidence type="ECO:0000256" key="7">
    <source>
        <dbReference type="ARBA" id="ARBA00022692"/>
    </source>
</evidence>
<comment type="pathway">
    <text evidence="2 13">Glycolipid biosynthesis; glycosylphosphatidylinositol-anchor biosynthesis.</text>
</comment>
<accession>A0A8J2PNW3</accession>
<evidence type="ECO:0000256" key="6">
    <source>
        <dbReference type="ARBA" id="ARBA00022679"/>
    </source>
</evidence>
<dbReference type="GO" id="GO:0006506">
    <property type="term" value="P:GPI anchor biosynthetic process"/>
    <property type="evidence" value="ECO:0007669"/>
    <property type="project" value="UniProtKB-UniPathway"/>
</dbReference>
<dbReference type="GO" id="GO:0005789">
    <property type="term" value="C:endoplasmic reticulum membrane"/>
    <property type="evidence" value="ECO:0007669"/>
    <property type="project" value="UniProtKB-SubCell"/>
</dbReference>
<dbReference type="UniPathway" id="UPA00196"/>
<dbReference type="PANTHER" id="PTHR12886:SF0">
    <property type="entry name" value="GPI MANNOSYLTRANSFERASE 1"/>
    <property type="match status" value="1"/>
</dbReference>
<feature type="transmembrane region" description="Helical" evidence="13">
    <location>
        <begin position="7"/>
        <end position="24"/>
    </location>
</feature>
<feature type="transmembrane region" description="Helical" evidence="13">
    <location>
        <begin position="357"/>
        <end position="380"/>
    </location>
</feature>
<comment type="subcellular location">
    <subcellularLocation>
        <location evidence="1 13">Endoplasmic reticulum membrane</location>
        <topology evidence="1 13">Multi-pass membrane protein</topology>
    </subcellularLocation>
</comment>
<dbReference type="InterPro" id="IPR007704">
    <property type="entry name" value="PIG-M"/>
</dbReference>
<proteinExistence type="inferred from homology"/>
<dbReference type="GO" id="GO:0004376">
    <property type="term" value="F:GPI mannosyltransferase activity"/>
    <property type="evidence" value="ECO:0007669"/>
    <property type="project" value="InterPro"/>
</dbReference>
<evidence type="ECO:0000313" key="15">
    <source>
        <dbReference type="Proteomes" id="UP000708208"/>
    </source>
</evidence>
<feature type="transmembrane region" description="Helical" evidence="13">
    <location>
        <begin position="174"/>
        <end position="194"/>
    </location>
</feature>
<dbReference type="AlphaFoldDB" id="A0A8J2PNW3"/>
<feature type="transmembrane region" description="Helical" evidence="13">
    <location>
        <begin position="258"/>
        <end position="280"/>
    </location>
</feature>
<reference evidence="14" key="1">
    <citation type="submission" date="2021-06" db="EMBL/GenBank/DDBJ databases">
        <authorList>
            <person name="Hodson N. C."/>
            <person name="Mongue J. A."/>
            <person name="Jaron S. K."/>
        </authorList>
    </citation>
    <scope>NUCLEOTIDE SEQUENCE</scope>
</reference>
<evidence type="ECO:0000256" key="4">
    <source>
        <dbReference type="ARBA" id="ARBA00022502"/>
    </source>
</evidence>
<feature type="transmembrane region" description="Helical" evidence="13">
    <location>
        <begin position="287"/>
        <end position="309"/>
    </location>
</feature>
<keyword evidence="10 13" id="KW-0472">Membrane</keyword>
<evidence type="ECO:0000256" key="10">
    <source>
        <dbReference type="ARBA" id="ARBA00023136"/>
    </source>
</evidence>
<evidence type="ECO:0000256" key="12">
    <source>
        <dbReference type="ARBA" id="ARBA00093608"/>
    </source>
</evidence>
<evidence type="ECO:0000256" key="5">
    <source>
        <dbReference type="ARBA" id="ARBA00022676"/>
    </source>
</evidence>
<feature type="transmembrane region" description="Helical" evidence="13">
    <location>
        <begin position="201"/>
        <end position="220"/>
    </location>
</feature>
<comment type="function">
    <text evidence="11 13">Catalytic subunit of the glycosylphosphatidylinositol-mannosyltransferase I complex which catalyzes the transfer of the first mannose, via an alpha-1,4 bond from a dolichol-phosphate-mannose (Dol-P-Man) to the glucosaminyl acyl phosphatidylinositol (GlcN-(acyl)PI) intermediate to generate alpha-D-Man-(1-&gt;4)-alpha-D-GlcN-(1-&gt;6)-(1-radyl,2-acyl-sn-glycero-3-phospho)-2-acyl-inositol and participates in the sixth step of the glycosylphosphatidylinositol-anchor biosynthesis.</text>
</comment>
<feature type="transmembrane region" description="Helical" evidence="13">
    <location>
        <begin position="80"/>
        <end position="100"/>
    </location>
</feature>
<dbReference type="Proteomes" id="UP000708208">
    <property type="component" value="Unassembled WGS sequence"/>
</dbReference>
<keyword evidence="7 13" id="KW-0812">Transmembrane</keyword>
<evidence type="ECO:0000256" key="11">
    <source>
        <dbReference type="ARBA" id="ARBA00093408"/>
    </source>
</evidence>
<dbReference type="OrthoDB" id="3821113at2759"/>
<organism evidence="14 15">
    <name type="scientific">Allacma fusca</name>
    <dbReference type="NCBI Taxonomy" id="39272"/>
    <lineage>
        <taxon>Eukaryota</taxon>
        <taxon>Metazoa</taxon>
        <taxon>Ecdysozoa</taxon>
        <taxon>Arthropoda</taxon>
        <taxon>Hexapoda</taxon>
        <taxon>Collembola</taxon>
        <taxon>Symphypleona</taxon>
        <taxon>Sminthuridae</taxon>
        <taxon>Allacma</taxon>
    </lineage>
</organism>
<keyword evidence="4 13" id="KW-0337">GPI-anchor biosynthesis</keyword>
<gene>
    <name evidence="14" type="ORF">AFUS01_LOCUS47149</name>
</gene>
<dbReference type="Pfam" id="PF05007">
    <property type="entry name" value="Mannosyl_trans"/>
    <property type="match status" value="1"/>
</dbReference>
<dbReference type="PANTHER" id="PTHR12886">
    <property type="entry name" value="PIG-M MANNOSYLTRANSFERASE"/>
    <property type="match status" value="1"/>
</dbReference>
<keyword evidence="9 13" id="KW-1133">Transmembrane helix</keyword>
<evidence type="ECO:0000256" key="3">
    <source>
        <dbReference type="ARBA" id="ARBA00011071"/>
    </source>
</evidence>
<keyword evidence="6 13" id="KW-0808">Transferase</keyword>
<dbReference type="EC" id="2.4.1.-" evidence="13"/>
<evidence type="ECO:0000256" key="1">
    <source>
        <dbReference type="ARBA" id="ARBA00004477"/>
    </source>
</evidence>
<name>A0A8J2PNW3_9HEXA</name>
<feature type="transmembrane region" description="Helical" evidence="13">
    <location>
        <begin position="136"/>
        <end position="162"/>
    </location>
</feature>
<protein>
    <recommendedName>
        <fullName evidence="12 13">GPI alpha-1,4-mannosyltransferase I, catalytic subunit</fullName>
        <ecNumber evidence="13">2.4.1.-</ecNumber>
    </recommendedName>
    <alternativeName>
        <fullName evidence="13">GPI mannosyltransferase I</fullName>
    </alternativeName>
</protein>
<evidence type="ECO:0000256" key="9">
    <source>
        <dbReference type="ARBA" id="ARBA00022989"/>
    </source>
</evidence>
<feature type="transmembrane region" description="Helical" evidence="13">
    <location>
        <begin position="329"/>
        <end position="350"/>
    </location>
</feature>